<feature type="region of interest" description="Disordered" evidence="1">
    <location>
        <begin position="30"/>
        <end position="53"/>
    </location>
</feature>
<reference evidence="2" key="1">
    <citation type="submission" date="2021-01" db="EMBL/GenBank/DDBJ databases">
        <authorList>
            <consortium name="Genoscope - CEA"/>
            <person name="William W."/>
        </authorList>
    </citation>
    <scope>NUCLEOTIDE SEQUENCE</scope>
</reference>
<gene>
    <name evidence="2" type="ORF">DARMORV10_C08P32850.1</name>
</gene>
<accession>A0A816USH5</accession>
<sequence length="53" mass="6153">MEAILARLEKLESLRRKDQRAVAKLLEKLQDEEEEVETAENQSSKVTPQPNLF</sequence>
<organism evidence="2">
    <name type="scientific">Brassica napus</name>
    <name type="common">Rape</name>
    <dbReference type="NCBI Taxonomy" id="3708"/>
    <lineage>
        <taxon>Eukaryota</taxon>
        <taxon>Viridiplantae</taxon>
        <taxon>Streptophyta</taxon>
        <taxon>Embryophyta</taxon>
        <taxon>Tracheophyta</taxon>
        <taxon>Spermatophyta</taxon>
        <taxon>Magnoliopsida</taxon>
        <taxon>eudicotyledons</taxon>
        <taxon>Gunneridae</taxon>
        <taxon>Pentapetalae</taxon>
        <taxon>rosids</taxon>
        <taxon>malvids</taxon>
        <taxon>Brassicales</taxon>
        <taxon>Brassicaceae</taxon>
        <taxon>Brassiceae</taxon>
        <taxon>Brassica</taxon>
    </lineage>
</organism>
<dbReference type="EMBL" id="HG994372">
    <property type="protein sequence ID" value="CAF2112533.1"/>
    <property type="molecule type" value="Genomic_DNA"/>
</dbReference>
<feature type="compositionally biased region" description="Polar residues" evidence="1">
    <location>
        <begin position="39"/>
        <end position="53"/>
    </location>
</feature>
<dbReference type="Proteomes" id="UP001295469">
    <property type="component" value="Chromosome C08"/>
</dbReference>
<evidence type="ECO:0000313" key="2">
    <source>
        <dbReference type="EMBL" id="CAF2112533.1"/>
    </source>
</evidence>
<name>A0A816USH5_BRANA</name>
<dbReference type="AlphaFoldDB" id="A0A816USH5"/>
<evidence type="ECO:0000256" key="1">
    <source>
        <dbReference type="SAM" id="MobiDB-lite"/>
    </source>
</evidence>
<proteinExistence type="predicted"/>
<protein>
    <submittedName>
        <fullName evidence="2">(rape) hypothetical protein</fullName>
    </submittedName>
</protein>